<dbReference type="RefSeq" id="WP_151759154.1">
    <property type="nucleotide sequence ID" value="NZ_BKZW01000004.1"/>
</dbReference>
<feature type="modified residue" description="4-aspartylphosphate" evidence="2">
    <location>
        <position position="72"/>
    </location>
</feature>
<evidence type="ECO:0000256" key="2">
    <source>
        <dbReference type="PROSITE-ProRule" id="PRU00169"/>
    </source>
</evidence>
<reference evidence="4 5" key="1">
    <citation type="submission" date="2019-10" db="EMBL/GenBank/DDBJ databases">
        <title>Dictyobacter vulcani sp. nov., within the class Ktedonobacteria, isolated from soil of volcanic Mt. Zao.</title>
        <authorList>
            <person name="Zheng Y."/>
            <person name="Wang C.M."/>
            <person name="Sakai Y."/>
            <person name="Abe K."/>
            <person name="Yokota A."/>
            <person name="Yabe S."/>
        </authorList>
    </citation>
    <scope>NUCLEOTIDE SEQUENCE [LARGE SCALE GENOMIC DNA]</scope>
    <source>
        <strain evidence="4 5">W12</strain>
    </source>
</reference>
<proteinExistence type="predicted"/>
<organism evidence="4 5">
    <name type="scientific">Dictyobacter vulcani</name>
    <dbReference type="NCBI Taxonomy" id="2607529"/>
    <lineage>
        <taxon>Bacteria</taxon>
        <taxon>Bacillati</taxon>
        <taxon>Chloroflexota</taxon>
        <taxon>Ktedonobacteria</taxon>
        <taxon>Ktedonobacterales</taxon>
        <taxon>Dictyobacteraceae</taxon>
        <taxon>Dictyobacter</taxon>
    </lineage>
</organism>
<evidence type="ECO:0000259" key="3">
    <source>
        <dbReference type="PROSITE" id="PS50110"/>
    </source>
</evidence>
<evidence type="ECO:0000313" key="4">
    <source>
        <dbReference type="EMBL" id="GER91507.1"/>
    </source>
</evidence>
<comment type="caution">
    <text evidence="4">The sequence shown here is derived from an EMBL/GenBank/DDBJ whole genome shotgun (WGS) entry which is preliminary data.</text>
</comment>
<accession>A0A5J4KY66</accession>
<protein>
    <recommendedName>
        <fullName evidence="3">Response regulatory domain-containing protein</fullName>
    </recommendedName>
</protein>
<evidence type="ECO:0000256" key="1">
    <source>
        <dbReference type="ARBA" id="ARBA00022553"/>
    </source>
</evidence>
<dbReference type="Gene3D" id="3.40.50.2300">
    <property type="match status" value="1"/>
</dbReference>
<dbReference type="GO" id="GO:0000160">
    <property type="term" value="P:phosphorelay signal transduction system"/>
    <property type="evidence" value="ECO:0007669"/>
    <property type="project" value="InterPro"/>
</dbReference>
<name>A0A5J4KY66_9CHLR</name>
<gene>
    <name evidence="4" type="ORF">KDW_56690</name>
</gene>
<feature type="domain" description="Response regulatory" evidence="3">
    <location>
        <begin position="3"/>
        <end position="139"/>
    </location>
</feature>
<evidence type="ECO:0000313" key="5">
    <source>
        <dbReference type="Proteomes" id="UP000326912"/>
    </source>
</evidence>
<keyword evidence="5" id="KW-1185">Reference proteome</keyword>
<keyword evidence="1 2" id="KW-0597">Phosphoprotein</keyword>
<dbReference type="AlphaFoldDB" id="A0A5J4KY66"/>
<dbReference type="InterPro" id="IPR050595">
    <property type="entry name" value="Bact_response_regulator"/>
</dbReference>
<dbReference type="PANTHER" id="PTHR44591:SF25">
    <property type="entry name" value="CHEMOTAXIS TWO-COMPONENT RESPONSE REGULATOR"/>
    <property type="match status" value="1"/>
</dbReference>
<dbReference type="Proteomes" id="UP000326912">
    <property type="component" value="Unassembled WGS sequence"/>
</dbReference>
<sequence>MVQVGLLEDNARIAKLCATMLQYAGHHVTVYEHPRECLDALLTEVAGRHVLPSRSIITKQPDSLPIDVLILDLHLPDITGIEVLHSLRANMRTRSLPLIFCSAATPTEVASALSIAPRACFIEKPFTYQELVAGITNVLQSTH</sequence>
<dbReference type="EMBL" id="BKZW01000004">
    <property type="protein sequence ID" value="GER91507.1"/>
    <property type="molecule type" value="Genomic_DNA"/>
</dbReference>
<dbReference type="PROSITE" id="PS50110">
    <property type="entry name" value="RESPONSE_REGULATORY"/>
    <property type="match status" value="1"/>
</dbReference>
<dbReference type="Pfam" id="PF00072">
    <property type="entry name" value="Response_reg"/>
    <property type="match status" value="1"/>
</dbReference>
<dbReference type="SMART" id="SM00448">
    <property type="entry name" value="REC"/>
    <property type="match status" value="1"/>
</dbReference>
<dbReference type="InterPro" id="IPR001789">
    <property type="entry name" value="Sig_transdc_resp-reg_receiver"/>
</dbReference>
<dbReference type="PANTHER" id="PTHR44591">
    <property type="entry name" value="STRESS RESPONSE REGULATOR PROTEIN 1"/>
    <property type="match status" value="1"/>
</dbReference>
<dbReference type="SUPFAM" id="SSF52172">
    <property type="entry name" value="CheY-like"/>
    <property type="match status" value="1"/>
</dbReference>
<dbReference type="InterPro" id="IPR011006">
    <property type="entry name" value="CheY-like_superfamily"/>
</dbReference>